<comment type="caution">
    <text evidence="3">The sequence shown here is derived from an EMBL/GenBank/DDBJ whole genome shotgun (WGS) entry which is preliminary data.</text>
</comment>
<gene>
    <name evidence="3" type="ORF">LUZ61_017834</name>
</gene>
<dbReference type="EMBL" id="JAMRDG010000002">
    <property type="protein sequence ID" value="KAJ3688670.1"/>
    <property type="molecule type" value="Genomic_DNA"/>
</dbReference>
<dbReference type="PROSITE" id="PS50181">
    <property type="entry name" value="FBOX"/>
    <property type="match status" value="1"/>
</dbReference>
<evidence type="ECO:0000256" key="1">
    <source>
        <dbReference type="RuleBase" id="RU000487"/>
    </source>
</evidence>
<dbReference type="Gene3D" id="3.90.640.10">
    <property type="entry name" value="Actin, Chain A, domain 4"/>
    <property type="match status" value="1"/>
</dbReference>
<dbReference type="SMART" id="SM00268">
    <property type="entry name" value="ACTIN"/>
    <property type="match status" value="1"/>
</dbReference>
<dbReference type="SUPFAM" id="SSF53067">
    <property type="entry name" value="Actin-like ATPase domain"/>
    <property type="match status" value="2"/>
</dbReference>
<proteinExistence type="inferred from homology"/>
<dbReference type="SMART" id="SM00256">
    <property type="entry name" value="FBOX"/>
    <property type="match status" value="1"/>
</dbReference>
<dbReference type="InterPro" id="IPR036047">
    <property type="entry name" value="F-box-like_dom_sf"/>
</dbReference>
<dbReference type="AlphaFoldDB" id="A0AAD5Z860"/>
<evidence type="ECO:0000313" key="4">
    <source>
        <dbReference type="Proteomes" id="UP001210211"/>
    </source>
</evidence>
<evidence type="ECO:0000259" key="2">
    <source>
        <dbReference type="PROSITE" id="PS50181"/>
    </source>
</evidence>
<dbReference type="InterPro" id="IPR004000">
    <property type="entry name" value="Actin"/>
</dbReference>
<dbReference type="PANTHER" id="PTHR11937">
    <property type="entry name" value="ACTIN"/>
    <property type="match status" value="1"/>
</dbReference>
<reference evidence="3 4" key="1">
    <citation type="journal article" date="2022" name="Cell">
        <title>Repeat-based holocentromeres influence genome architecture and karyotype evolution.</title>
        <authorList>
            <person name="Hofstatter P.G."/>
            <person name="Thangavel G."/>
            <person name="Lux T."/>
            <person name="Neumann P."/>
            <person name="Vondrak T."/>
            <person name="Novak P."/>
            <person name="Zhang M."/>
            <person name="Costa L."/>
            <person name="Castellani M."/>
            <person name="Scott A."/>
            <person name="Toegelov H."/>
            <person name="Fuchs J."/>
            <person name="Mata-Sucre Y."/>
            <person name="Dias Y."/>
            <person name="Vanzela A.L.L."/>
            <person name="Huettel B."/>
            <person name="Almeida C.C.S."/>
            <person name="Simkova H."/>
            <person name="Souza G."/>
            <person name="Pedrosa-Harand A."/>
            <person name="Macas J."/>
            <person name="Mayer K.F.X."/>
            <person name="Houben A."/>
            <person name="Marques A."/>
        </authorList>
    </citation>
    <scope>NUCLEOTIDE SEQUENCE [LARGE SCALE GENOMIC DNA]</scope>
    <source>
        <strain evidence="3">RhyTen1mFocal</strain>
    </source>
</reference>
<dbReference type="Pfam" id="PF00022">
    <property type="entry name" value="Actin"/>
    <property type="match status" value="1"/>
</dbReference>
<sequence length="486" mass="53832">MKMAFLLKKVWGSVTNRSGLSTSSSFSSSRSSSVGSATRDLLCNPGSLGALDQLPIDVIMQILHLLGAREAARLAVVCRYFRVLVSDNKLWMSFLQNGKDSWDCIAFSETHLHAGTPSEIYYDHPVQLSFMSVYAKRTLVPGAVIIDGGSGYCKYGWSKFDSPSGRCATFLEFGNIESPMYARLRHFFSTIYNRMQVKPSSQPVILAIPICHSDDTESARASRRQYREAIFSVLFDMNVPAICAIDQAVLALYAAKKISGIVVNVGFNVTSVVPVYRGKVMREIGVEIVGIGALKLTGFLKELMQRRSMTYESLYTVRTIKEKLCYVALDYEAEMRKDTTFSCEVSGEGWFTLSQERFQVGELLFQPQLGGVRAMALHQAVGLCIDHCYNSDIVGDVSWYKTVILAGGTGCLPGLPERLEKELTKLLPESMSEGIKVTPPPYGTDSAWFGAKIVSNVSTFTEAWCVTKKRFQKKYKMGASSIVGSW</sequence>
<organism evidence="3 4">
    <name type="scientific">Rhynchospora tenuis</name>
    <dbReference type="NCBI Taxonomy" id="198213"/>
    <lineage>
        <taxon>Eukaryota</taxon>
        <taxon>Viridiplantae</taxon>
        <taxon>Streptophyta</taxon>
        <taxon>Embryophyta</taxon>
        <taxon>Tracheophyta</taxon>
        <taxon>Spermatophyta</taxon>
        <taxon>Magnoliopsida</taxon>
        <taxon>Liliopsida</taxon>
        <taxon>Poales</taxon>
        <taxon>Cyperaceae</taxon>
        <taxon>Cyperoideae</taxon>
        <taxon>Rhynchosporeae</taxon>
        <taxon>Rhynchospora</taxon>
    </lineage>
</organism>
<dbReference type="InterPro" id="IPR001810">
    <property type="entry name" value="F-box_dom"/>
</dbReference>
<accession>A0AAD5Z860</accession>
<dbReference type="Proteomes" id="UP001210211">
    <property type="component" value="Unassembled WGS sequence"/>
</dbReference>
<dbReference type="Gene3D" id="3.30.420.40">
    <property type="match status" value="2"/>
</dbReference>
<protein>
    <recommendedName>
        <fullName evidence="2">F-box domain-containing protein</fullName>
    </recommendedName>
</protein>
<dbReference type="Pfam" id="PF12937">
    <property type="entry name" value="F-box-like"/>
    <property type="match status" value="1"/>
</dbReference>
<dbReference type="Gene3D" id="1.20.1280.50">
    <property type="match status" value="1"/>
</dbReference>
<dbReference type="CDD" id="cd13396">
    <property type="entry name" value="ASKHA_NBD_AtArp8-like"/>
    <property type="match status" value="1"/>
</dbReference>
<keyword evidence="4" id="KW-1185">Reference proteome</keyword>
<feature type="domain" description="F-box" evidence="2">
    <location>
        <begin position="48"/>
        <end position="94"/>
    </location>
</feature>
<dbReference type="InterPro" id="IPR043129">
    <property type="entry name" value="ATPase_NBD"/>
</dbReference>
<comment type="similarity">
    <text evidence="1">Belongs to the actin family.</text>
</comment>
<dbReference type="SUPFAM" id="SSF81383">
    <property type="entry name" value="F-box domain"/>
    <property type="match status" value="1"/>
</dbReference>
<name>A0AAD5Z860_9POAL</name>
<evidence type="ECO:0000313" key="3">
    <source>
        <dbReference type="EMBL" id="KAJ3688670.1"/>
    </source>
</evidence>